<dbReference type="GO" id="GO:0004312">
    <property type="term" value="F:fatty acid synthase activity"/>
    <property type="evidence" value="ECO:0007669"/>
    <property type="project" value="TreeGrafter"/>
</dbReference>
<dbReference type="InterPro" id="IPR001227">
    <property type="entry name" value="Ac_transferase_dom_sf"/>
</dbReference>
<keyword evidence="2" id="KW-0597">Phosphoprotein</keyword>
<accession>A0A8E2E065</accession>
<keyword evidence="1" id="KW-0596">Phosphopantetheine</keyword>
<reference evidence="4 5" key="1">
    <citation type="journal article" date="2016" name="Nat. Commun.">
        <title>Ectomycorrhizal ecology is imprinted in the genome of the dominant symbiotic fungus Cenococcum geophilum.</title>
        <authorList>
            <consortium name="DOE Joint Genome Institute"/>
            <person name="Peter M."/>
            <person name="Kohler A."/>
            <person name="Ohm R.A."/>
            <person name="Kuo A."/>
            <person name="Krutzmann J."/>
            <person name="Morin E."/>
            <person name="Arend M."/>
            <person name="Barry K.W."/>
            <person name="Binder M."/>
            <person name="Choi C."/>
            <person name="Clum A."/>
            <person name="Copeland A."/>
            <person name="Grisel N."/>
            <person name="Haridas S."/>
            <person name="Kipfer T."/>
            <person name="LaButti K."/>
            <person name="Lindquist E."/>
            <person name="Lipzen A."/>
            <person name="Maire R."/>
            <person name="Meier B."/>
            <person name="Mihaltcheva S."/>
            <person name="Molinier V."/>
            <person name="Murat C."/>
            <person name="Poggeler S."/>
            <person name="Quandt C.A."/>
            <person name="Sperisen C."/>
            <person name="Tritt A."/>
            <person name="Tisserant E."/>
            <person name="Crous P.W."/>
            <person name="Henrissat B."/>
            <person name="Nehls U."/>
            <person name="Egli S."/>
            <person name="Spatafora J.W."/>
            <person name="Grigoriev I.V."/>
            <person name="Martin F.M."/>
        </authorList>
    </citation>
    <scope>NUCLEOTIDE SEQUENCE [LARGE SCALE GENOMIC DNA]</scope>
    <source>
        <strain evidence="4 5">CBS 459.81</strain>
    </source>
</reference>
<dbReference type="Gene3D" id="3.40.366.10">
    <property type="entry name" value="Malonyl-Coenzyme A Acyl Carrier Protein, domain 2"/>
    <property type="match status" value="1"/>
</dbReference>
<dbReference type="SUPFAM" id="SSF52151">
    <property type="entry name" value="FabD/lysophospholipase-like"/>
    <property type="match status" value="1"/>
</dbReference>
<proteinExistence type="predicted"/>
<feature type="non-terminal residue" evidence="4">
    <location>
        <position position="124"/>
    </location>
</feature>
<evidence type="ECO:0000313" key="4">
    <source>
        <dbReference type="EMBL" id="OCK74907.1"/>
    </source>
</evidence>
<keyword evidence="4" id="KW-0808">Transferase</keyword>
<evidence type="ECO:0000256" key="2">
    <source>
        <dbReference type="ARBA" id="ARBA00022553"/>
    </source>
</evidence>
<sequence length="124" mass="13352">ASLSVRPDIVVGYSLGEYAALHVAGIISASEAIFLVGKSAKILQARCQVGSHKMLAVRASVKQIEQITFKIVCINRPKEIVFSGPVAEISALVPILKANGYKCYTLDVAFAFHSAQTDPMLDKF</sequence>
<feature type="non-terminal residue" evidence="4">
    <location>
        <position position="1"/>
    </location>
</feature>
<dbReference type="PANTHER" id="PTHR43775">
    <property type="entry name" value="FATTY ACID SYNTHASE"/>
    <property type="match status" value="1"/>
</dbReference>
<evidence type="ECO:0000313" key="5">
    <source>
        <dbReference type="Proteomes" id="UP000250266"/>
    </source>
</evidence>
<dbReference type="Pfam" id="PF00698">
    <property type="entry name" value="Acyl_transf_1"/>
    <property type="match status" value="1"/>
</dbReference>
<dbReference type="Proteomes" id="UP000250266">
    <property type="component" value="Unassembled WGS sequence"/>
</dbReference>
<dbReference type="GO" id="GO:0006633">
    <property type="term" value="P:fatty acid biosynthetic process"/>
    <property type="evidence" value="ECO:0007669"/>
    <property type="project" value="TreeGrafter"/>
</dbReference>
<dbReference type="AlphaFoldDB" id="A0A8E2E065"/>
<dbReference type="OrthoDB" id="5426706at2759"/>
<dbReference type="InterPro" id="IPR014043">
    <property type="entry name" value="Acyl_transferase_dom"/>
</dbReference>
<dbReference type="SMART" id="SM00827">
    <property type="entry name" value="PKS_AT"/>
    <property type="match status" value="1"/>
</dbReference>
<evidence type="ECO:0000259" key="3">
    <source>
        <dbReference type="SMART" id="SM00827"/>
    </source>
</evidence>
<dbReference type="GO" id="GO:0044550">
    <property type="term" value="P:secondary metabolite biosynthetic process"/>
    <property type="evidence" value="ECO:0007669"/>
    <property type="project" value="TreeGrafter"/>
</dbReference>
<dbReference type="EMBL" id="KV745395">
    <property type="protein sequence ID" value="OCK74907.1"/>
    <property type="molecule type" value="Genomic_DNA"/>
</dbReference>
<gene>
    <name evidence="4" type="ORF">K432DRAFT_277241</name>
</gene>
<keyword evidence="5" id="KW-1185">Reference proteome</keyword>
<feature type="domain" description="Malonyl-CoA:ACP transacylase (MAT)" evidence="3">
    <location>
        <begin position="1"/>
        <end position="124"/>
    </location>
</feature>
<name>A0A8E2E065_9PEZI</name>
<dbReference type="InterPro" id="IPR016036">
    <property type="entry name" value="Malonyl_transacylase_ACP-bd"/>
</dbReference>
<dbReference type="InterPro" id="IPR016035">
    <property type="entry name" value="Acyl_Trfase/lysoPLipase"/>
</dbReference>
<dbReference type="InterPro" id="IPR050091">
    <property type="entry name" value="PKS_NRPS_Biosynth_Enz"/>
</dbReference>
<protein>
    <submittedName>
        <fullName evidence="4">Acyl transferase</fullName>
    </submittedName>
</protein>
<dbReference type="PANTHER" id="PTHR43775:SF37">
    <property type="entry name" value="SI:DKEY-61P9.11"/>
    <property type="match status" value="1"/>
</dbReference>
<evidence type="ECO:0000256" key="1">
    <source>
        <dbReference type="ARBA" id="ARBA00022450"/>
    </source>
</evidence>
<organism evidence="4 5">
    <name type="scientific">Lepidopterella palustris CBS 459.81</name>
    <dbReference type="NCBI Taxonomy" id="1314670"/>
    <lineage>
        <taxon>Eukaryota</taxon>
        <taxon>Fungi</taxon>
        <taxon>Dikarya</taxon>
        <taxon>Ascomycota</taxon>
        <taxon>Pezizomycotina</taxon>
        <taxon>Dothideomycetes</taxon>
        <taxon>Pleosporomycetidae</taxon>
        <taxon>Mytilinidiales</taxon>
        <taxon>Argynnaceae</taxon>
        <taxon>Lepidopterella</taxon>
    </lineage>
</organism>
<dbReference type="SUPFAM" id="SSF55048">
    <property type="entry name" value="Probable ACP-binding domain of malonyl-CoA ACP transacylase"/>
    <property type="match status" value="1"/>
</dbReference>